<sequence>MNQNHHQFHKLFLIHLGTILLITTTKVISGEPTQFVGDGEDDSSSTAKCGNIRGCNLLNLYPDMAPNHESTTFITFGFFMVTLFCPLIGYLCVKICVRK</sequence>
<proteinExistence type="predicted"/>
<feature type="transmembrane region" description="Helical" evidence="1">
    <location>
        <begin position="73"/>
        <end position="93"/>
    </location>
</feature>
<keyword evidence="1" id="KW-0812">Transmembrane</keyword>
<organism evidence="3">
    <name type="scientific">Leptocylindrus danicus</name>
    <dbReference type="NCBI Taxonomy" id="163516"/>
    <lineage>
        <taxon>Eukaryota</taxon>
        <taxon>Sar</taxon>
        <taxon>Stramenopiles</taxon>
        <taxon>Ochrophyta</taxon>
        <taxon>Bacillariophyta</taxon>
        <taxon>Coscinodiscophyceae</taxon>
        <taxon>Chaetocerotophycidae</taxon>
        <taxon>Leptocylindrales</taxon>
        <taxon>Leptocylindraceae</taxon>
        <taxon>Leptocylindrus</taxon>
    </lineage>
</organism>
<dbReference type="EMBL" id="HBGY01012147">
    <property type="protein sequence ID" value="CAD9572038.1"/>
    <property type="molecule type" value="Transcribed_RNA"/>
</dbReference>
<evidence type="ECO:0000313" key="3">
    <source>
        <dbReference type="EMBL" id="CAD9572038.1"/>
    </source>
</evidence>
<keyword evidence="2" id="KW-0732">Signal</keyword>
<accession>A0A7S2KDW3</accession>
<feature type="chain" id="PRO_5031543937" evidence="2">
    <location>
        <begin position="30"/>
        <end position="99"/>
    </location>
</feature>
<dbReference type="AlphaFoldDB" id="A0A7S2KDW3"/>
<keyword evidence="1" id="KW-1133">Transmembrane helix</keyword>
<evidence type="ECO:0000256" key="2">
    <source>
        <dbReference type="SAM" id="SignalP"/>
    </source>
</evidence>
<keyword evidence="1" id="KW-0472">Membrane</keyword>
<gene>
    <name evidence="3" type="ORF">LDAN0321_LOCUS7716</name>
</gene>
<name>A0A7S2KDW3_9STRA</name>
<feature type="signal peptide" evidence="2">
    <location>
        <begin position="1"/>
        <end position="29"/>
    </location>
</feature>
<protein>
    <submittedName>
        <fullName evidence="3">Uncharacterized protein</fullName>
    </submittedName>
</protein>
<reference evidence="3" key="1">
    <citation type="submission" date="2021-01" db="EMBL/GenBank/DDBJ databases">
        <authorList>
            <person name="Corre E."/>
            <person name="Pelletier E."/>
            <person name="Niang G."/>
            <person name="Scheremetjew M."/>
            <person name="Finn R."/>
            <person name="Kale V."/>
            <person name="Holt S."/>
            <person name="Cochrane G."/>
            <person name="Meng A."/>
            <person name="Brown T."/>
            <person name="Cohen L."/>
        </authorList>
    </citation>
    <scope>NUCLEOTIDE SEQUENCE</scope>
    <source>
        <strain evidence="3">B650</strain>
    </source>
</reference>
<evidence type="ECO:0000256" key="1">
    <source>
        <dbReference type="SAM" id="Phobius"/>
    </source>
</evidence>